<accession>A0A1Y2IWJ8</accession>
<dbReference type="EMBL" id="KZ084094">
    <property type="protein sequence ID" value="OSD05043.1"/>
    <property type="molecule type" value="Genomic_DNA"/>
</dbReference>
<dbReference type="PANTHER" id="PTHR48104:SF30">
    <property type="entry name" value="METACASPASE-1"/>
    <property type="match status" value="1"/>
</dbReference>
<dbReference type="InterPro" id="IPR050452">
    <property type="entry name" value="Metacaspase"/>
</dbReference>
<evidence type="ECO:0000259" key="3">
    <source>
        <dbReference type="Pfam" id="PF00656"/>
    </source>
</evidence>
<dbReference type="AlphaFoldDB" id="A0A1Y2IWJ8"/>
<evidence type="ECO:0000256" key="2">
    <source>
        <dbReference type="SAM" id="MobiDB-lite"/>
    </source>
</evidence>
<dbReference type="Pfam" id="PF00656">
    <property type="entry name" value="Peptidase_C14"/>
    <property type="match status" value="1"/>
</dbReference>
<dbReference type="GO" id="GO:0004197">
    <property type="term" value="F:cysteine-type endopeptidase activity"/>
    <property type="evidence" value="ECO:0007669"/>
    <property type="project" value="InterPro"/>
</dbReference>
<sequence>MWPHHLFNNVPFFTKPKFRSASEEPPLFEADYHRSEPKTSGNAVKRALIIGINYRKKSKGPEKQKKLRWGHRDARAWAELLKRKYGYVDSEITLMLDERGYPASLMPSKKNILHQIGRLVHGLEENSGSRLVFYYSGHSSQVPSDSIREEDGLDECLVPIQSGRYDSSADDKILDDHLRKHLVDSIPEGVFLTAIFDACHSGTMLDLDHYQCNAVYFPWLNRGKRRNSRSLWQLNLIKILEETPHISYHELVERLGYEQHGVIRQVHEACRNQFEEIRKKKELEKDKKRQEQLDQEQKSLQERMDDEGENGMKCILDGSNFQDPTLGSQRPLTEYDIVIM</sequence>
<dbReference type="Gene3D" id="3.40.50.12660">
    <property type="match status" value="1"/>
</dbReference>
<dbReference type="Proteomes" id="UP000193067">
    <property type="component" value="Unassembled WGS sequence"/>
</dbReference>
<feature type="domain" description="Peptidase C14 caspase" evidence="3">
    <location>
        <begin position="45"/>
        <end position="229"/>
    </location>
</feature>
<dbReference type="GO" id="GO:0005737">
    <property type="term" value="C:cytoplasm"/>
    <property type="evidence" value="ECO:0007669"/>
    <property type="project" value="TreeGrafter"/>
</dbReference>
<feature type="compositionally biased region" description="Basic and acidic residues" evidence="2">
    <location>
        <begin position="285"/>
        <end position="303"/>
    </location>
</feature>
<evidence type="ECO:0000313" key="4">
    <source>
        <dbReference type="EMBL" id="OSD05043.1"/>
    </source>
</evidence>
<name>A0A1Y2IWJ8_TRAC3</name>
<evidence type="ECO:0000313" key="5">
    <source>
        <dbReference type="Proteomes" id="UP000193067"/>
    </source>
</evidence>
<protein>
    <recommendedName>
        <fullName evidence="3">Peptidase C14 caspase domain-containing protein</fullName>
    </recommendedName>
</protein>
<feature type="region of interest" description="Disordered" evidence="2">
    <location>
        <begin position="285"/>
        <end position="311"/>
    </location>
</feature>
<dbReference type="InterPro" id="IPR011600">
    <property type="entry name" value="Pept_C14_caspase"/>
</dbReference>
<dbReference type="GO" id="GO:0006508">
    <property type="term" value="P:proteolysis"/>
    <property type="evidence" value="ECO:0007669"/>
    <property type="project" value="InterPro"/>
</dbReference>
<comment type="similarity">
    <text evidence="1">Belongs to the peptidase C14B family.</text>
</comment>
<keyword evidence="5" id="KW-1185">Reference proteome</keyword>
<gene>
    <name evidence="4" type="ORF">PYCCODRAFT_1465489</name>
</gene>
<dbReference type="OrthoDB" id="3223806at2759"/>
<evidence type="ECO:0000256" key="1">
    <source>
        <dbReference type="ARBA" id="ARBA00009005"/>
    </source>
</evidence>
<reference evidence="4 5" key="1">
    <citation type="journal article" date="2015" name="Biotechnol. Biofuels">
        <title>Enhanced degradation of softwood versus hardwood by the white-rot fungus Pycnoporus coccineus.</title>
        <authorList>
            <person name="Couturier M."/>
            <person name="Navarro D."/>
            <person name="Chevret D."/>
            <person name="Henrissat B."/>
            <person name="Piumi F."/>
            <person name="Ruiz-Duenas F.J."/>
            <person name="Martinez A.T."/>
            <person name="Grigoriev I.V."/>
            <person name="Riley R."/>
            <person name="Lipzen A."/>
            <person name="Berrin J.G."/>
            <person name="Master E.R."/>
            <person name="Rosso M.N."/>
        </authorList>
    </citation>
    <scope>NUCLEOTIDE SEQUENCE [LARGE SCALE GENOMIC DNA]</scope>
    <source>
        <strain evidence="4 5">BRFM310</strain>
    </source>
</reference>
<organism evidence="4 5">
    <name type="scientific">Trametes coccinea (strain BRFM310)</name>
    <name type="common">Pycnoporus coccineus</name>
    <dbReference type="NCBI Taxonomy" id="1353009"/>
    <lineage>
        <taxon>Eukaryota</taxon>
        <taxon>Fungi</taxon>
        <taxon>Dikarya</taxon>
        <taxon>Basidiomycota</taxon>
        <taxon>Agaricomycotina</taxon>
        <taxon>Agaricomycetes</taxon>
        <taxon>Polyporales</taxon>
        <taxon>Polyporaceae</taxon>
        <taxon>Trametes</taxon>
    </lineage>
</organism>
<dbReference type="PANTHER" id="PTHR48104">
    <property type="entry name" value="METACASPASE-4"/>
    <property type="match status" value="1"/>
</dbReference>
<proteinExistence type="inferred from homology"/>